<dbReference type="RefSeq" id="WP_228773611.1">
    <property type="nucleotide sequence ID" value="NZ_JACHJF010000021.1"/>
</dbReference>
<evidence type="ECO:0000313" key="1">
    <source>
        <dbReference type="EMBL" id="MBB5121862.1"/>
    </source>
</evidence>
<proteinExistence type="predicted"/>
<sequence>MDYGDGNIPNGFGYRTEAGRSTCAELKKGAQDRAAGQLAGTLSWTATYNDPWYVDKLPGDAHVDGVIAGYGNLTGEHEYDSGRQCANTIGLVRDWVNPHSATHCMATSGDRLFK</sequence>
<accession>A0A7W8F4L9</accession>
<protein>
    <submittedName>
        <fullName evidence="1">Uncharacterized protein</fullName>
    </submittedName>
</protein>
<reference evidence="1 2" key="1">
    <citation type="submission" date="2020-08" db="EMBL/GenBank/DDBJ databases">
        <title>Genomic Encyclopedia of Type Strains, Phase III (KMG-III): the genomes of soil and plant-associated and newly described type strains.</title>
        <authorList>
            <person name="Whitman W."/>
        </authorList>
    </citation>
    <scope>NUCLEOTIDE SEQUENCE [LARGE SCALE GENOMIC DNA]</scope>
    <source>
        <strain evidence="1 2">CECT 3259</strain>
    </source>
</reference>
<comment type="caution">
    <text evidence="1">The sequence shown here is derived from an EMBL/GenBank/DDBJ whole genome shotgun (WGS) entry which is preliminary data.</text>
</comment>
<organism evidence="1 2">
    <name type="scientific">Streptomyces eurocidicus</name>
    <name type="common">Streptoverticillium eurocidicus</name>
    <dbReference type="NCBI Taxonomy" id="66423"/>
    <lineage>
        <taxon>Bacteria</taxon>
        <taxon>Bacillati</taxon>
        <taxon>Actinomycetota</taxon>
        <taxon>Actinomycetes</taxon>
        <taxon>Kitasatosporales</taxon>
        <taxon>Streptomycetaceae</taxon>
        <taxon>Streptomyces</taxon>
    </lineage>
</organism>
<name>A0A7W8F4L9_STREU</name>
<dbReference type="EMBL" id="JACHJF010000021">
    <property type="protein sequence ID" value="MBB5121862.1"/>
    <property type="molecule type" value="Genomic_DNA"/>
</dbReference>
<evidence type="ECO:0000313" key="2">
    <source>
        <dbReference type="Proteomes" id="UP000528608"/>
    </source>
</evidence>
<gene>
    <name evidence="1" type="ORF">FHS36_005331</name>
</gene>
<dbReference type="Proteomes" id="UP000528608">
    <property type="component" value="Unassembled WGS sequence"/>
</dbReference>
<dbReference type="AlphaFoldDB" id="A0A7W8F4L9"/>